<evidence type="ECO:0000256" key="1">
    <source>
        <dbReference type="SAM" id="MobiDB-lite"/>
    </source>
</evidence>
<dbReference type="AlphaFoldDB" id="A0A3B0SM03"/>
<dbReference type="InterPro" id="IPR019198">
    <property type="entry name" value="Beta_propeller_containing"/>
</dbReference>
<evidence type="ECO:0000313" key="2">
    <source>
        <dbReference type="EMBL" id="VAW06458.1"/>
    </source>
</evidence>
<dbReference type="PROSITE" id="PS51257">
    <property type="entry name" value="PROKAR_LIPOPROTEIN"/>
    <property type="match status" value="1"/>
</dbReference>
<sequence length="682" mass="74796">MRLTKTLLAATAFSLVVAACSQNTTTSTLAQRELPGVDPVVNEYSLQRFDACIDFLDYVKTNAKAMVGPYGLGYGFGYGFVDDFAVAESAPTADGSAGATTRTNSYAQSTFKSEPDAEFSTTNVQEKGVDEPDIVKTDGERLLVLTNGELQIVDVTGRTPDVRGSLRLNDLYVQDMLFSGDTALLIASGGGGAYPVASDVAFSPIVGGYSNTLWIIEVDVSDSDNPTVTRQLQMDGRYVSARMIDDTVRLVVNSSPVGLQFVQPEGSGLRAERQSTERNKQIIDDSTIENWVPYYVLETVSDTGRATVVKQGALLACDEANAPANFAGLDMISIVTIDMSNGLDIENATGVLSSGETVYASTDALYIATTRWVDWQAITESDAIAEVVSESTTDIHKFDISDPKTVTYRGSGSVKGYMLSQWSMSEYNGDLRVASTSQPDWRFEQESESFVTVLTEKDGELQRIGEVGGLGKGERIFSVRFMGDIGYVVTFRQTDPLYTLDLSDPTDPTVVGELKIPGYSAYLHPISDNLLIGVGQDATDQGQILGMQVSLFDVSDLANPKRIDKYTIKGGNSEAEWDHRAFLYWEPRDLVVLPLNTWWWDEGSEEEQGFTGAIGLEVTENGIKEIRRIVQSDNKKDNPWDWQAQVRRTVVIGDSVYTISEQGLLQSTLDTLEKESFTLWYR</sequence>
<accession>A0A3B0SM03</accession>
<dbReference type="EMBL" id="UOEK01000354">
    <property type="protein sequence ID" value="VAW06458.1"/>
    <property type="molecule type" value="Genomic_DNA"/>
</dbReference>
<proteinExistence type="predicted"/>
<reference evidence="2" key="1">
    <citation type="submission" date="2018-06" db="EMBL/GenBank/DDBJ databases">
        <authorList>
            <person name="Zhirakovskaya E."/>
        </authorList>
    </citation>
    <scope>NUCLEOTIDE SEQUENCE</scope>
</reference>
<gene>
    <name evidence="2" type="ORF">MNBD_ACTINO02-89</name>
</gene>
<name>A0A3B0SM03_9ZZZZ</name>
<dbReference type="Pfam" id="PF09826">
    <property type="entry name" value="Beta_propel"/>
    <property type="match status" value="1"/>
</dbReference>
<feature type="region of interest" description="Disordered" evidence="1">
    <location>
        <begin position="106"/>
        <end position="129"/>
    </location>
</feature>
<organism evidence="2">
    <name type="scientific">hydrothermal vent metagenome</name>
    <dbReference type="NCBI Taxonomy" id="652676"/>
    <lineage>
        <taxon>unclassified sequences</taxon>
        <taxon>metagenomes</taxon>
        <taxon>ecological metagenomes</taxon>
    </lineage>
</organism>
<protein>
    <submittedName>
        <fullName evidence="2">Uncharacterized protein MJ1554</fullName>
    </submittedName>
</protein>